<gene>
    <name evidence="1" type="ORF">EUBDOL_01598</name>
</gene>
<dbReference type="STRING" id="428127.EUBDOL_01598"/>
<name>A8RD58_9FIRM</name>
<dbReference type="Proteomes" id="UP000004090">
    <property type="component" value="Unassembled WGS sequence"/>
</dbReference>
<accession>A8RD58</accession>
<dbReference type="EMBL" id="ABAW02000021">
    <property type="protein sequence ID" value="EDP10997.1"/>
    <property type="molecule type" value="Genomic_DNA"/>
</dbReference>
<dbReference type="HOGENOM" id="CLU_3328031_0_0_9"/>
<reference evidence="1 2" key="1">
    <citation type="submission" date="2007-09" db="EMBL/GenBank/DDBJ databases">
        <title>Draft genome sequence of Eubacterium dolichum (DSM 3991).</title>
        <authorList>
            <person name="Sudarsanam P."/>
            <person name="Ley R."/>
            <person name="Guruge J."/>
            <person name="Turnbaugh P.J."/>
            <person name="Mahowald M."/>
            <person name="Liep D."/>
            <person name="Gordon J."/>
        </authorList>
    </citation>
    <scope>NUCLEOTIDE SEQUENCE [LARGE SCALE GENOMIC DNA]</scope>
    <source>
        <strain evidence="1 2">DSM 3991</strain>
    </source>
</reference>
<reference evidence="1 2" key="2">
    <citation type="submission" date="2007-09" db="EMBL/GenBank/DDBJ databases">
        <authorList>
            <person name="Fulton L."/>
            <person name="Clifton S."/>
            <person name="Fulton B."/>
            <person name="Xu J."/>
            <person name="Minx P."/>
            <person name="Pepin K.H."/>
            <person name="Johnson M."/>
            <person name="Thiruvilangam P."/>
            <person name="Bhonagiri V."/>
            <person name="Nash W.E."/>
            <person name="Mardis E.R."/>
            <person name="Wilson R.K."/>
        </authorList>
    </citation>
    <scope>NUCLEOTIDE SEQUENCE [LARGE SCALE GENOMIC DNA]</scope>
    <source>
        <strain evidence="1 2">DSM 3991</strain>
    </source>
</reference>
<evidence type="ECO:0000313" key="2">
    <source>
        <dbReference type="Proteomes" id="UP000004090"/>
    </source>
</evidence>
<protein>
    <submittedName>
        <fullName evidence="1">Uncharacterized protein</fullName>
    </submittedName>
</protein>
<proteinExistence type="predicted"/>
<evidence type="ECO:0000313" key="1">
    <source>
        <dbReference type="EMBL" id="EDP10997.1"/>
    </source>
</evidence>
<organism evidence="1 2">
    <name type="scientific">Amedibacillus dolichus DSM 3991</name>
    <dbReference type="NCBI Taxonomy" id="428127"/>
    <lineage>
        <taxon>Bacteria</taxon>
        <taxon>Bacillati</taxon>
        <taxon>Bacillota</taxon>
        <taxon>Erysipelotrichia</taxon>
        <taxon>Erysipelotrichales</taxon>
        <taxon>Erysipelotrichaceae</taxon>
        <taxon>Amedibacillus</taxon>
    </lineage>
</organism>
<dbReference type="AlphaFoldDB" id="A8RD58"/>
<sequence>MIFLYKLLIWHINLQKKEIFVVLLNKQLERTGGMDCSM</sequence>
<comment type="caution">
    <text evidence="1">The sequence shown here is derived from an EMBL/GenBank/DDBJ whole genome shotgun (WGS) entry which is preliminary data.</text>
</comment>